<dbReference type="GO" id="GO:0000160">
    <property type="term" value="P:phosphorelay signal transduction system"/>
    <property type="evidence" value="ECO:0007669"/>
    <property type="project" value="InterPro"/>
</dbReference>
<evidence type="ECO:0000313" key="4">
    <source>
        <dbReference type="EMBL" id="TCJ12025.1"/>
    </source>
</evidence>
<dbReference type="PANTHER" id="PTHR44591">
    <property type="entry name" value="STRESS RESPONSE REGULATOR PROTEIN 1"/>
    <property type="match status" value="1"/>
</dbReference>
<dbReference type="InterPro" id="IPR001789">
    <property type="entry name" value="Sig_transdc_resp-reg_receiver"/>
</dbReference>
<evidence type="ECO:0000256" key="2">
    <source>
        <dbReference type="PROSITE-ProRule" id="PRU00169"/>
    </source>
</evidence>
<dbReference type="RefSeq" id="WP_131450502.1">
    <property type="nucleotide sequence ID" value="NZ_SJZI01000052.1"/>
</dbReference>
<dbReference type="PANTHER" id="PTHR44591:SF3">
    <property type="entry name" value="RESPONSE REGULATORY DOMAIN-CONTAINING PROTEIN"/>
    <property type="match status" value="1"/>
</dbReference>
<dbReference type="SMART" id="SM00448">
    <property type="entry name" value="REC"/>
    <property type="match status" value="1"/>
</dbReference>
<proteinExistence type="predicted"/>
<dbReference type="Proteomes" id="UP000295334">
    <property type="component" value="Unassembled WGS sequence"/>
</dbReference>
<reference evidence="4 5" key="1">
    <citation type="submission" date="2019-03" db="EMBL/GenBank/DDBJ databases">
        <authorList>
            <person name="Kim M.K.M."/>
        </authorList>
    </citation>
    <scope>NUCLEOTIDE SEQUENCE [LARGE SCALE GENOMIC DNA]</scope>
    <source>
        <strain evidence="4 5">17J68-12</strain>
    </source>
</reference>
<dbReference type="Pfam" id="PF00072">
    <property type="entry name" value="Response_reg"/>
    <property type="match status" value="1"/>
</dbReference>
<dbReference type="InterPro" id="IPR050595">
    <property type="entry name" value="Bact_response_regulator"/>
</dbReference>
<sequence>MQKLAYRILLVEDDADDRYIMHQAFSELRFNNEVKMFSSGQELLEYLEHLPAQSFPELFVLDYNMPAINGAELALFLRQQACYSDIPVVLYSTGMSPKLQRELLQAGVQRCYEKGMEYSEVLDLARTLVDLISKTNHTKATHGIRFESLSES</sequence>
<gene>
    <name evidence="4" type="ORF">EPD60_15830</name>
</gene>
<keyword evidence="5" id="KW-1185">Reference proteome</keyword>
<dbReference type="EMBL" id="SJZI01000052">
    <property type="protein sequence ID" value="TCJ12025.1"/>
    <property type="molecule type" value="Genomic_DNA"/>
</dbReference>
<organism evidence="4 5">
    <name type="scientific">Flaviaesturariibacter flavus</name>
    <dbReference type="NCBI Taxonomy" id="2502780"/>
    <lineage>
        <taxon>Bacteria</taxon>
        <taxon>Pseudomonadati</taxon>
        <taxon>Bacteroidota</taxon>
        <taxon>Chitinophagia</taxon>
        <taxon>Chitinophagales</taxon>
        <taxon>Chitinophagaceae</taxon>
        <taxon>Flaviaestuariibacter</taxon>
    </lineage>
</organism>
<keyword evidence="1 2" id="KW-0597">Phosphoprotein</keyword>
<protein>
    <submittedName>
        <fullName evidence="4">Response regulator</fullName>
    </submittedName>
</protein>
<dbReference type="PROSITE" id="PS50110">
    <property type="entry name" value="RESPONSE_REGULATORY"/>
    <property type="match status" value="1"/>
</dbReference>
<evidence type="ECO:0000313" key="5">
    <source>
        <dbReference type="Proteomes" id="UP000295334"/>
    </source>
</evidence>
<name>A0A4R1B776_9BACT</name>
<dbReference type="InterPro" id="IPR011006">
    <property type="entry name" value="CheY-like_superfamily"/>
</dbReference>
<accession>A0A4R1B776</accession>
<evidence type="ECO:0000256" key="1">
    <source>
        <dbReference type="ARBA" id="ARBA00022553"/>
    </source>
</evidence>
<feature type="modified residue" description="4-aspartylphosphate" evidence="2">
    <location>
        <position position="62"/>
    </location>
</feature>
<feature type="domain" description="Response regulatory" evidence="3">
    <location>
        <begin position="7"/>
        <end position="129"/>
    </location>
</feature>
<dbReference type="OrthoDB" id="678494at2"/>
<comment type="caution">
    <text evidence="4">The sequence shown here is derived from an EMBL/GenBank/DDBJ whole genome shotgun (WGS) entry which is preliminary data.</text>
</comment>
<dbReference type="SUPFAM" id="SSF52172">
    <property type="entry name" value="CheY-like"/>
    <property type="match status" value="1"/>
</dbReference>
<dbReference type="Gene3D" id="3.40.50.2300">
    <property type="match status" value="1"/>
</dbReference>
<evidence type="ECO:0000259" key="3">
    <source>
        <dbReference type="PROSITE" id="PS50110"/>
    </source>
</evidence>
<dbReference type="AlphaFoldDB" id="A0A4R1B776"/>